<evidence type="ECO:0000313" key="2">
    <source>
        <dbReference type="EMBL" id="OPC61614.1"/>
    </source>
</evidence>
<accession>A0A1T3MAK1</accession>
<dbReference type="Proteomes" id="UP000190813">
    <property type="component" value="Unassembled WGS sequence"/>
</dbReference>
<dbReference type="RefSeq" id="WP_078773035.1">
    <property type="nucleotide sequence ID" value="NZ_CBCSBR010000018.1"/>
</dbReference>
<keyword evidence="1" id="KW-0732">Signal</keyword>
<dbReference type="InterPro" id="IPR025366">
    <property type="entry name" value="DUF4270"/>
</dbReference>
<dbReference type="AlphaFoldDB" id="A0A1T3MAK1"/>
<reference evidence="2 3" key="1">
    <citation type="submission" date="2016-06" db="EMBL/GenBank/DDBJ databases">
        <title>Revisiting the taxonomy of the Elizabethkingia Genus based on Whole-Genome Sequencing, Optical Mapping, and MALDI-TOF.</title>
        <authorList>
            <person name="Nicholson A.C."/>
        </authorList>
    </citation>
    <scope>NUCLEOTIDE SEQUENCE [LARGE SCALE GENOMIC DNA]</scope>
    <source>
        <strain evidence="2 3">G4070</strain>
    </source>
</reference>
<proteinExistence type="predicted"/>
<evidence type="ECO:0000313" key="3">
    <source>
        <dbReference type="Proteomes" id="UP000190813"/>
    </source>
</evidence>
<dbReference type="Pfam" id="PF14092">
    <property type="entry name" value="DUF4270"/>
    <property type="match status" value="1"/>
</dbReference>
<evidence type="ECO:0008006" key="4">
    <source>
        <dbReference type="Google" id="ProtNLM"/>
    </source>
</evidence>
<evidence type="ECO:0000256" key="1">
    <source>
        <dbReference type="SAM" id="SignalP"/>
    </source>
</evidence>
<dbReference type="PROSITE" id="PS51257">
    <property type="entry name" value="PROKAR_LIPOPROTEIN"/>
    <property type="match status" value="1"/>
</dbReference>
<protein>
    <recommendedName>
        <fullName evidence="4">DUF4270 domain-containing protein</fullName>
    </recommendedName>
</protein>
<keyword evidence="3" id="KW-1185">Reference proteome</keyword>
<feature type="signal peptide" evidence="1">
    <location>
        <begin position="1"/>
        <end position="28"/>
    </location>
</feature>
<name>A0A1T3MAK1_9FLAO</name>
<gene>
    <name evidence="2" type="ORF">BAZ10_10950</name>
</gene>
<feature type="chain" id="PRO_5010519617" description="DUF4270 domain-containing protein" evidence="1">
    <location>
        <begin position="29"/>
        <end position="510"/>
    </location>
</feature>
<dbReference type="EMBL" id="MAHX01000020">
    <property type="protein sequence ID" value="OPC61614.1"/>
    <property type="molecule type" value="Genomic_DNA"/>
</dbReference>
<comment type="caution">
    <text evidence="2">The sequence shown here is derived from an EMBL/GenBank/DDBJ whole genome shotgun (WGS) entry which is preliminary data.</text>
</comment>
<sequence length="510" mass="56001">MKKIKIIANVCFVATIGLFTLTSCEADADNLGSQFLDGNAANGLEFSYPVIAYNIDNKDSIRSDAKNLTNAILGAFDEPVFGMHKAAYVTQLRPSAYGTDFGTNPKVDSVVLQILPSYVTDSVTTTTTTINKVSTDQDSTKTVNTYPLVKYGRAKIGGNPVKFKLNVHEVTDFLYDNTKTYFSNQVVATGANPLGTKQIDGNVRGVKITKVGDNSELLSRDPGIRVSLDKTFFQNKIIAYQGKNELSDAASFIRHFRGLRLSVDENDGFLFNLNPNTMSVTMYYSNDVTKDNTTTRQQNTYTFDLGASNVHFSQFTFNRPSASSAYTTAMGNINKTTGDAKLYLQGAGGNGAEFVIPTSIIEGLRNKYTQEKAGILTAKIRLYSDENTWKSAFAKPSTFTVLQKDMKQFMDDQTALAGAGYIRVKATNLDKNPAYYDITITQTVKNIVEKDAENKPIVINVGDFTANSQTGALLGWNYTSRAYTPNRVVLVGTDALNVNKAQLQVIYTKK</sequence>
<organism evidence="2 3">
    <name type="scientific">Elizabethkingia occulta</name>
    <dbReference type="NCBI Taxonomy" id="1867263"/>
    <lineage>
        <taxon>Bacteria</taxon>
        <taxon>Pseudomonadati</taxon>
        <taxon>Bacteroidota</taxon>
        <taxon>Flavobacteriia</taxon>
        <taxon>Flavobacteriales</taxon>
        <taxon>Weeksellaceae</taxon>
        <taxon>Elizabethkingia</taxon>
    </lineage>
</organism>